<evidence type="ECO:0000313" key="2">
    <source>
        <dbReference type="EMBL" id="AUI70795.1"/>
    </source>
</evidence>
<dbReference type="Gene3D" id="3.40.630.30">
    <property type="match status" value="1"/>
</dbReference>
<evidence type="ECO:0000313" key="3">
    <source>
        <dbReference type="Proteomes" id="UP000234653"/>
    </source>
</evidence>
<reference evidence="2 3" key="1">
    <citation type="submission" date="2016-12" db="EMBL/GenBank/DDBJ databases">
        <title>The whole genome sequencing and assembly of Lactobacillus alimentarius DSM 20249T strain.</title>
        <authorList>
            <person name="Lee Y.-J."/>
            <person name="Yi H."/>
            <person name="Bahn Y.-S."/>
            <person name="Kim J.F."/>
            <person name="Lee D.-W."/>
        </authorList>
    </citation>
    <scope>NUCLEOTIDE SEQUENCE [LARGE SCALE GENOMIC DNA]</scope>
    <source>
        <strain evidence="2 3">DSM 20249</strain>
    </source>
</reference>
<dbReference type="InterPro" id="IPR016181">
    <property type="entry name" value="Acyl_CoA_acyltransferase"/>
</dbReference>
<feature type="domain" description="N-acetyltransferase" evidence="1">
    <location>
        <begin position="134"/>
        <end position="189"/>
    </location>
</feature>
<dbReference type="Pfam" id="PF13508">
    <property type="entry name" value="Acetyltransf_7"/>
    <property type="match status" value="1"/>
</dbReference>
<dbReference type="SUPFAM" id="SSF55729">
    <property type="entry name" value="Acyl-CoA N-acyltransferases (Nat)"/>
    <property type="match status" value="1"/>
</dbReference>
<name>A0A2K9HJ60_9LACO</name>
<keyword evidence="3" id="KW-1185">Reference proteome</keyword>
<sequence length="212" mass="24261">MDFRSGLNSDKPQIINLLVDSFKEYITTKNMFQSKFRSSAKFDKLLHKYFALEVNVFMKKGLVYVGADGKGKPRAVALIEFSQGNQISSWDYLTLDGLKLIPEILRSGFNGFNAFDIFKFEDLFDLVKGKKKCAVEYLAVDKKLRGQGIGSKMLNNHISPYVKKIGYRNIILETNTQKNVKFYKKNHFSVRSVKKVNLSHGDVKDWVLSKAI</sequence>
<evidence type="ECO:0000259" key="1">
    <source>
        <dbReference type="Pfam" id="PF13508"/>
    </source>
</evidence>
<dbReference type="EMBL" id="CP018867">
    <property type="protein sequence ID" value="AUI70795.1"/>
    <property type="molecule type" value="Genomic_DNA"/>
</dbReference>
<gene>
    <name evidence="2" type="ORF">LA20249_00620</name>
</gene>
<dbReference type="InterPro" id="IPR000182">
    <property type="entry name" value="GNAT_dom"/>
</dbReference>
<dbReference type="GO" id="GO:0016747">
    <property type="term" value="F:acyltransferase activity, transferring groups other than amino-acyl groups"/>
    <property type="evidence" value="ECO:0007669"/>
    <property type="project" value="InterPro"/>
</dbReference>
<organism evidence="2 3">
    <name type="scientific">Companilactobacillus alimentarius DSM 20249</name>
    <dbReference type="NCBI Taxonomy" id="1423720"/>
    <lineage>
        <taxon>Bacteria</taxon>
        <taxon>Bacillati</taxon>
        <taxon>Bacillota</taxon>
        <taxon>Bacilli</taxon>
        <taxon>Lactobacillales</taxon>
        <taxon>Lactobacillaceae</taxon>
        <taxon>Companilactobacillus</taxon>
    </lineage>
</organism>
<dbReference type="AlphaFoldDB" id="A0A2K9HJ60"/>
<accession>A0A2K9HJ60</accession>
<proteinExistence type="predicted"/>
<dbReference type="KEGG" id="lali:LA20249_00620"/>
<dbReference type="RefSeq" id="WP_057737910.1">
    <property type="nucleotide sequence ID" value="NZ_AZDQ01000007.1"/>
</dbReference>
<dbReference type="OrthoDB" id="3256225at2"/>
<dbReference type="Proteomes" id="UP000234653">
    <property type="component" value="Chromosome"/>
</dbReference>
<protein>
    <recommendedName>
        <fullName evidence="1">N-acetyltransferase domain-containing protein</fullName>
    </recommendedName>
</protein>
<dbReference type="CDD" id="cd04301">
    <property type="entry name" value="NAT_SF"/>
    <property type="match status" value="1"/>
</dbReference>